<dbReference type="InterPro" id="IPR039261">
    <property type="entry name" value="FNR_nucleotide-bd"/>
</dbReference>
<proteinExistence type="predicted"/>
<dbReference type="Proteomes" id="UP000028545">
    <property type="component" value="Unassembled WGS sequence"/>
</dbReference>
<dbReference type="SUPFAM" id="SSF63380">
    <property type="entry name" value="Riboflavin synthase domain-like"/>
    <property type="match status" value="1"/>
</dbReference>
<reference evidence="2 3" key="1">
    <citation type="journal article" date="2014" name="Genome Announc.">
        <title>Draft genome sequence of the pathogenic fungus Scedosporium apiospermum.</title>
        <authorList>
            <person name="Vandeputte P."/>
            <person name="Ghamrawi S."/>
            <person name="Rechenmann M."/>
            <person name="Iltis A."/>
            <person name="Giraud S."/>
            <person name="Fleury M."/>
            <person name="Thornton C."/>
            <person name="Delhaes L."/>
            <person name="Meyer W."/>
            <person name="Papon N."/>
            <person name="Bouchara J.P."/>
        </authorList>
    </citation>
    <scope>NUCLEOTIDE SEQUENCE [LARGE SCALE GENOMIC DNA]</scope>
    <source>
        <strain evidence="2 3">IHEM 14462</strain>
    </source>
</reference>
<dbReference type="InterPro" id="IPR017938">
    <property type="entry name" value="Riboflavin_synthase-like_b-brl"/>
</dbReference>
<dbReference type="InterPro" id="IPR012349">
    <property type="entry name" value="Split_barrel_FMN-bd"/>
</dbReference>
<evidence type="ECO:0000259" key="1">
    <source>
        <dbReference type="PROSITE" id="PS51384"/>
    </source>
</evidence>
<evidence type="ECO:0000313" key="3">
    <source>
        <dbReference type="Proteomes" id="UP000028545"/>
    </source>
</evidence>
<dbReference type="OMA" id="LICCAVP"/>
<dbReference type="VEuPathDB" id="FungiDB:SAPIO_CDS8170"/>
<dbReference type="AlphaFoldDB" id="A0A084FZ16"/>
<dbReference type="SUPFAM" id="SSF50475">
    <property type="entry name" value="FMN-binding split barrel"/>
    <property type="match status" value="1"/>
</dbReference>
<dbReference type="PANTHER" id="PTHR42815">
    <property type="entry name" value="FAD-BINDING, PUTATIVE (AFU_ORTHOLOGUE AFUA_6G07600)-RELATED"/>
    <property type="match status" value="1"/>
</dbReference>
<dbReference type="PROSITE" id="PS51384">
    <property type="entry name" value="FAD_FR"/>
    <property type="match status" value="1"/>
</dbReference>
<evidence type="ECO:0000313" key="2">
    <source>
        <dbReference type="EMBL" id="KEZ40328.1"/>
    </source>
</evidence>
<dbReference type="EMBL" id="JOWA01000121">
    <property type="protein sequence ID" value="KEZ40328.1"/>
    <property type="molecule type" value="Genomic_DNA"/>
</dbReference>
<keyword evidence="3" id="KW-1185">Reference proteome</keyword>
<gene>
    <name evidence="2" type="ORF">SAPIO_CDS8170</name>
</gene>
<dbReference type="OrthoDB" id="436496at2759"/>
<organism evidence="2 3">
    <name type="scientific">Pseudallescheria apiosperma</name>
    <name type="common">Scedosporium apiospermum</name>
    <dbReference type="NCBI Taxonomy" id="563466"/>
    <lineage>
        <taxon>Eukaryota</taxon>
        <taxon>Fungi</taxon>
        <taxon>Dikarya</taxon>
        <taxon>Ascomycota</taxon>
        <taxon>Pezizomycotina</taxon>
        <taxon>Sordariomycetes</taxon>
        <taxon>Hypocreomycetidae</taxon>
        <taxon>Microascales</taxon>
        <taxon>Microascaceae</taxon>
        <taxon>Scedosporium</taxon>
    </lineage>
</organism>
<dbReference type="PANTHER" id="PTHR42815:SF2">
    <property type="entry name" value="FAD-BINDING, PUTATIVE (AFU_ORTHOLOGUE AFUA_6G07600)-RELATED"/>
    <property type="match status" value="1"/>
</dbReference>
<dbReference type="InterPro" id="IPR017927">
    <property type="entry name" value="FAD-bd_FR_type"/>
</dbReference>
<dbReference type="SUPFAM" id="SSF52343">
    <property type="entry name" value="Ferredoxin reductase-like, C-terminal NADP-linked domain"/>
    <property type="match status" value="1"/>
</dbReference>
<accession>A0A084FZ16</accession>
<dbReference type="GO" id="GO:0016491">
    <property type="term" value="F:oxidoreductase activity"/>
    <property type="evidence" value="ECO:0007669"/>
    <property type="project" value="InterPro"/>
</dbReference>
<name>A0A084FZ16_PSEDA</name>
<dbReference type="CDD" id="cd06197">
    <property type="entry name" value="FNR_like_2"/>
    <property type="match status" value="1"/>
</dbReference>
<dbReference type="RefSeq" id="XP_016640127.1">
    <property type="nucleotide sequence ID" value="XM_016789864.1"/>
</dbReference>
<dbReference type="HOGENOM" id="CLU_017006_2_0_1"/>
<sequence length="613" mass="67113">MSAIPISWHEGELAMHKLLSVPRRENPTSPGLPARYGWRIAASPLIALGALDSRGRPWATIWGGEQGSAGAIAAGMLGVRSIVDGAHDPVYESLWEGSEKGKITAPSGGEGKERLIAGLAIDLESRDRVKFAGRIVVGAAVAAGKVTDVQMGVEVRESMGNCPKYLNKKRIEKREEGEMRPVLVDGEEGALGREAVGIVERADLFFMASFGGGSMDVNHRGGMPGFVRIVKNDADGVVLAYPEFSGNRLYQTLGNLRANPRVGVVIPDFETSDVLYLTGTAEILIGGKATELLQHTKLAVKITVSQARFVKSGLPFRGEVVDYSPYNPPLRTLVWEKTSLYAPPDKQQRDITASFVKRELLTPTIARITFKLDSRTPLPTWKSGQVITFDFKHELDNGWSHMRDDDPQSLNDDFVRTFTVSSPAPVSIRAGSKDAEFQITVRKHGPATALLWRWNPRVELEIPILGFGGEEGFLLPVEKTKDLSVFVAGGVGITPLIAQAEGVLAAGNGLRVLWSVRGEDLPFVEDVFGRVRGLAPLTTVFVTWRGDDGREELKDRLETMGARLYDGRMGEKDVKAVERRGGRKFYLCAGETMMSMLLGWLEGEEVVYESFSY</sequence>
<feature type="domain" description="FAD-binding FR-type" evidence="1">
    <location>
        <begin position="348"/>
        <end position="476"/>
    </location>
</feature>
<dbReference type="KEGG" id="sapo:SAPIO_CDS8170"/>
<dbReference type="Gene3D" id="3.40.50.80">
    <property type="entry name" value="Nucleotide-binding domain of ferredoxin-NADP reductase (FNR) module"/>
    <property type="match status" value="1"/>
</dbReference>
<protein>
    <recommendedName>
        <fullName evidence="1">FAD-binding FR-type domain-containing protein</fullName>
    </recommendedName>
</protein>
<comment type="caution">
    <text evidence="2">The sequence shown here is derived from an EMBL/GenBank/DDBJ whole genome shotgun (WGS) entry which is preliminary data.</text>
</comment>
<dbReference type="Gene3D" id="2.30.110.10">
    <property type="entry name" value="Electron Transport, Fmn-binding Protein, Chain A"/>
    <property type="match status" value="1"/>
</dbReference>
<dbReference type="GeneID" id="27727242"/>